<accession>A0ABM1JPE0</accession>
<evidence type="ECO:0000259" key="7">
    <source>
        <dbReference type="PROSITE" id="PS51665"/>
    </source>
</evidence>
<comment type="subcellular location">
    <subcellularLocation>
        <location evidence="1">Cell projection</location>
        <location evidence="1">Cilium</location>
    </subcellularLocation>
    <subcellularLocation>
        <location evidence="2">Cytoplasm</location>
        <location evidence="2">Cytoskeleton</location>
    </subcellularLocation>
</comment>
<feature type="compositionally biased region" description="Basic residues" evidence="6">
    <location>
        <begin position="72"/>
        <end position="83"/>
    </location>
</feature>
<evidence type="ECO:0000313" key="9">
    <source>
        <dbReference type="RefSeq" id="XP_015263327.1"/>
    </source>
</evidence>
<keyword evidence="4" id="KW-0206">Cytoskeleton</keyword>
<keyword evidence="3" id="KW-0963">Cytoplasm</keyword>
<dbReference type="InterPro" id="IPR027012">
    <property type="entry name" value="Enkurin_dom"/>
</dbReference>
<dbReference type="InterPro" id="IPR052102">
    <property type="entry name" value="Enkurin_domain-protein"/>
</dbReference>
<dbReference type="PANTHER" id="PTHR21490:SF0">
    <property type="entry name" value="ENKURIN"/>
    <property type="match status" value="1"/>
</dbReference>
<dbReference type="RefSeq" id="XP_015263327.1">
    <property type="nucleotide sequence ID" value="XM_015407841.1"/>
</dbReference>
<keyword evidence="5" id="KW-0966">Cell projection</keyword>
<sequence length="257" mass="29790">MTALCVEENIYNLIPVEEEKPFFPPRYISTFRAFVRREAQAQNKAPCKTMGVPKLQVPTPKDFLQKYPKTPKLPKRGKARGSKKSPVLTVPQRTERPIMGLRSRKNFITANAAEAIMLVPKKPLRACIDVRKGDKFLIDRSGLVQKYLKKKDFGAVPRYLMKRNEEAKRAKEESDKCIKETLQQKAPKRVSKEEREDLLEGLKKNWEEINQAFQSMSVAVETIPRKLYREKLETQMKQLEHDIGILEKHPVIYIANK</sequence>
<proteinExistence type="predicted"/>
<feature type="region of interest" description="Disordered" evidence="6">
    <location>
        <begin position="67"/>
        <end position="88"/>
    </location>
</feature>
<evidence type="ECO:0000256" key="2">
    <source>
        <dbReference type="ARBA" id="ARBA00004245"/>
    </source>
</evidence>
<evidence type="ECO:0000256" key="4">
    <source>
        <dbReference type="ARBA" id="ARBA00023212"/>
    </source>
</evidence>
<reference evidence="9" key="1">
    <citation type="submission" date="2025-08" db="UniProtKB">
        <authorList>
            <consortium name="RefSeq"/>
        </authorList>
    </citation>
    <scope>IDENTIFICATION</scope>
</reference>
<dbReference type="PROSITE" id="PS51665">
    <property type="entry name" value="ENKURIN"/>
    <property type="match status" value="1"/>
</dbReference>
<keyword evidence="8" id="KW-1185">Reference proteome</keyword>
<dbReference type="GeneID" id="107107531"/>
<gene>
    <name evidence="9" type="primary">LOC107107531</name>
</gene>
<evidence type="ECO:0000256" key="5">
    <source>
        <dbReference type="ARBA" id="ARBA00023273"/>
    </source>
</evidence>
<evidence type="ECO:0000256" key="6">
    <source>
        <dbReference type="SAM" id="MobiDB-lite"/>
    </source>
</evidence>
<evidence type="ECO:0000256" key="3">
    <source>
        <dbReference type="ARBA" id="ARBA00022490"/>
    </source>
</evidence>
<dbReference type="PANTHER" id="PTHR21490">
    <property type="entry name" value="ENKURIN-RELATED"/>
    <property type="match status" value="1"/>
</dbReference>
<name>A0ABM1JPE0_GEKJA</name>
<evidence type="ECO:0000313" key="8">
    <source>
        <dbReference type="Proteomes" id="UP000694871"/>
    </source>
</evidence>
<dbReference type="Pfam" id="PF13864">
    <property type="entry name" value="Enkurin"/>
    <property type="match status" value="1"/>
</dbReference>
<protein>
    <submittedName>
        <fullName evidence="9">Enkurin-like</fullName>
    </submittedName>
</protein>
<dbReference type="Proteomes" id="UP000694871">
    <property type="component" value="Unplaced"/>
</dbReference>
<organism evidence="8 9">
    <name type="scientific">Gekko japonicus</name>
    <name type="common">Schlegel's Japanese gecko</name>
    <dbReference type="NCBI Taxonomy" id="146911"/>
    <lineage>
        <taxon>Eukaryota</taxon>
        <taxon>Metazoa</taxon>
        <taxon>Chordata</taxon>
        <taxon>Craniata</taxon>
        <taxon>Vertebrata</taxon>
        <taxon>Euteleostomi</taxon>
        <taxon>Lepidosauria</taxon>
        <taxon>Squamata</taxon>
        <taxon>Bifurcata</taxon>
        <taxon>Gekkota</taxon>
        <taxon>Gekkonidae</taxon>
        <taxon>Gekkoninae</taxon>
        <taxon>Gekko</taxon>
    </lineage>
</organism>
<evidence type="ECO:0000256" key="1">
    <source>
        <dbReference type="ARBA" id="ARBA00004138"/>
    </source>
</evidence>
<feature type="domain" description="Enkurin" evidence="7">
    <location>
        <begin position="162"/>
        <end position="254"/>
    </location>
</feature>